<reference evidence="2 3" key="1">
    <citation type="journal article" date="2018" name="Appl. Microbiol. Biotechnol.">
        <title>Co-cultivation of the strictly anaerobic methanogen Methanosarcina barkeri with aerobic methanotrophs in an oxygen-limited membrane bioreactor.</title>
        <authorList>
            <person name="In 't Zandt M.H."/>
            <person name="van den Bosch T.J.M."/>
            <person name="Rijkers R."/>
            <person name="van Kessel M.A.H.J."/>
            <person name="Jetten M.S.M."/>
            <person name="Welte C.U."/>
        </authorList>
    </citation>
    <scope>NUCLEOTIDE SEQUENCE [LARGE SCALE GENOMIC DNA]</scope>
    <source>
        <strain evidence="2 3">DSM 17706</strain>
    </source>
</reference>
<accession>A0A2U1SMM6</accession>
<dbReference type="AlphaFoldDB" id="A0A2U1SMM6"/>
<proteinExistence type="predicted"/>
<dbReference type="InterPro" id="IPR000182">
    <property type="entry name" value="GNAT_dom"/>
</dbReference>
<sequence>MDVRLRLAPLEEKREIAALLRRYLIELGPWGYDEPDNYPFLDSYWREPRRSPYVIEADGAAAGFTLVNAISISGYPVEASIAEFYVLPHLRRGGCGGAAAMQAFHTRVGWWELSFHRDNAAARAFWPKTAERAGGKRIQFFDVGESRILRFRMTK</sequence>
<protein>
    <submittedName>
        <fullName evidence="2">Acetyltransferase</fullName>
    </submittedName>
</protein>
<dbReference type="PROSITE" id="PS51186">
    <property type="entry name" value="GNAT"/>
    <property type="match status" value="1"/>
</dbReference>
<dbReference type="Pfam" id="PF00583">
    <property type="entry name" value="Acetyltransf_1"/>
    <property type="match status" value="1"/>
</dbReference>
<evidence type="ECO:0000313" key="3">
    <source>
        <dbReference type="Proteomes" id="UP000245137"/>
    </source>
</evidence>
<dbReference type="EMBL" id="PUIV01000034">
    <property type="protein sequence ID" value="PWB92864.1"/>
    <property type="molecule type" value="Genomic_DNA"/>
</dbReference>
<keyword evidence="3" id="KW-1185">Reference proteome</keyword>
<gene>
    <name evidence="2" type="ORF">C5689_16030</name>
</gene>
<dbReference type="OrthoDB" id="8479334at2"/>
<comment type="caution">
    <text evidence="2">The sequence shown here is derived from an EMBL/GenBank/DDBJ whole genome shotgun (WGS) entry which is preliminary data.</text>
</comment>
<evidence type="ECO:0000259" key="1">
    <source>
        <dbReference type="PROSITE" id="PS51186"/>
    </source>
</evidence>
<organism evidence="2 3">
    <name type="scientific">Methylosinus sporium</name>
    <dbReference type="NCBI Taxonomy" id="428"/>
    <lineage>
        <taxon>Bacteria</taxon>
        <taxon>Pseudomonadati</taxon>
        <taxon>Pseudomonadota</taxon>
        <taxon>Alphaproteobacteria</taxon>
        <taxon>Hyphomicrobiales</taxon>
        <taxon>Methylocystaceae</taxon>
        <taxon>Methylosinus</taxon>
    </lineage>
</organism>
<name>A0A2U1SMM6_METSR</name>
<dbReference type="GO" id="GO:0016747">
    <property type="term" value="F:acyltransferase activity, transferring groups other than amino-acyl groups"/>
    <property type="evidence" value="ECO:0007669"/>
    <property type="project" value="InterPro"/>
</dbReference>
<dbReference type="InterPro" id="IPR016181">
    <property type="entry name" value="Acyl_CoA_acyltransferase"/>
</dbReference>
<dbReference type="RefSeq" id="WP_108918260.1">
    <property type="nucleotide sequence ID" value="NZ_BGJY01000013.1"/>
</dbReference>
<dbReference type="Gene3D" id="3.40.630.30">
    <property type="match status" value="1"/>
</dbReference>
<evidence type="ECO:0000313" key="2">
    <source>
        <dbReference type="EMBL" id="PWB92864.1"/>
    </source>
</evidence>
<keyword evidence="2" id="KW-0808">Transferase</keyword>
<dbReference type="Proteomes" id="UP000245137">
    <property type="component" value="Unassembled WGS sequence"/>
</dbReference>
<feature type="domain" description="N-acetyltransferase" evidence="1">
    <location>
        <begin position="3"/>
        <end position="155"/>
    </location>
</feature>
<dbReference type="SUPFAM" id="SSF55729">
    <property type="entry name" value="Acyl-CoA N-acyltransferases (Nat)"/>
    <property type="match status" value="1"/>
</dbReference>